<protein>
    <recommendedName>
        <fullName evidence="4">SH3 domain-containing protein</fullName>
    </recommendedName>
</protein>
<dbReference type="Gene3D" id="2.30.30.40">
    <property type="entry name" value="SH3 Domains"/>
    <property type="match status" value="1"/>
</dbReference>
<proteinExistence type="predicted"/>
<dbReference type="STRING" id="188872.SAMN03080602_04324"/>
<gene>
    <name evidence="2" type="ORF">SAMN03080602_04324</name>
</gene>
<dbReference type="Proteomes" id="UP000193420">
    <property type="component" value="Unassembled WGS sequence"/>
</dbReference>
<dbReference type="AlphaFoldDB" id="A0A1X7LGR2"/>
<evidence type="ECO:0000313" key="3">
    <source>
        <dbReference type="Proteomes" id="UP000193420"/>
    </source>
</evidence>
<keyword evidence="1" id="KW-0732">Signal</keyword>
<accession>A0A1X7LGR2</accession>
<evidence type="ECO:0008006" key="4">
    <source>
        <dbReference type="Google" id="ProtNLM"/>
    </source>
</evidence>
<keyword evidence="3" id="KW-1185">Reference proteome</keyword>
<feature type="chain" id="PRO_5013321849" description="SH3 domain-containing protein" evidence="1">
    <location>
        <begin position="20"/>
        <end position="189"/>
    </location>
</feature>
<evidence type="ECO:0000256" key="1">
    <source>
        <dbReference type="SAM" id="SignalP"/>
    </source>
</evidence>
<evidence type="ECO:0000313" key="2">
    <source>
        <dbReference type="EMBL" id="SMG53058.1"/>
    </source>
</evidence>
<reference evidence="3" key="1">
    <citation type="submission" date="2017-04" db="EMBL/GenBank/DDBJ databases">
        <authorList>
            <person name="Varghese N."/>
            <person name="Submissions S."/>
        </authorList>
    </citation>
    <scope>NUCLEOTIDE SEQUENCE [LARGE SCALE GENOMIC DNA]</scope>
    <source>
        <strain evidence="3">DSM 19835</strain>
    </source>
</reference>
<sequence length="189" mass="21568">MWKFTVLICYFIFSTASFSQSSKLAELEGKKKLIEQKIKILQDSLDFCNVELNKLKFNKSNITSTESGEIYVCKGLTKLMESPKFTSNIIDNFEKNARLIVVGHYGDYMKVEIGNKTGFVHRIFLEKEVLNTNGPDLSTSIKSVSPSTNYNSTTRKTYNSRTYYRGPRGGCYYINSNGNKSYVDRSMCN</sequence>
<feature type="signal peptide" evidence="1">
    <location>
        <begin position="1"/>
        <end position="19"/>
    </location>
</feature>
<dbReference type="EMBL" id="FXAO01000016">
    <property type="protein sequence ID" value="SMG53058.1"/>
    <property type="molecule type" value="Genomic_DNA"/>
</dbReference>
<organism evidence="2 3">
    <name type="scientific">Arenibacter troitsensis</name>
    <dbReference type="NCBI Taxonomy" id="188872"/>
    <lineage>
        <taxon>Bacteria</taxon>
        <taxon>Pseudomonadati</taxon>
        <taxon>Bacteroidota</taxon>
        <taxon>Flavobacteriia</taxon>
        <taxon>Flavobacteriales</taxon>
        <taxon>Flavobacteriaceae</taxon>
        <taxon>Arenibacter</taxon>
    </lineage>
</organism>
<name>A0A1X7LGR2_9FLAO</name>